<comment type="caution">
    <text evidence="1">The sequence shown here is derived from an EMBL/GenBank/DDBJ whole genome shotgun (WGS) entry which is preliminary data.</text>
</comment>
<keyword evidence="2" id="KW-1185">Reference proteome</keyword>
<evidence type="ECO:0000313" key="1">
    <source>
        <dbReference type="EMBL" id="OHU76134.1"/>
    </source>
</evidence>
<dbReference type="AlphaFoldDB" id="A0A1S1LTM7"/>
<dbReference type="RefSeq" id="WP_070952839.1">
    <property type="nucleotide sequence ID" value="NZ_MLIS01000004.1"/>
</dbReference>
<dbReference type="Proteomes" id="UP000179441">
    <property type="component" value="Unassembled WGS sequence"/>
</dbReference>
<dbReference type="EMBL" id="MLIS01000004">
    <property type="protein sequence ID" value="OHU76134.1"/>
    <property type="molecule type" value="Genomic_DNA"/>
</dbReference>
<accession>A0A1S1LTM7</accession>
<reference evidence="1 2" key="1">
    <citation type="submission" date="2016-10" db="EMBL/GenBank/DDBJ databases">
        <title>Evaluation of Human, Veterinary and Environmental Mycobacterium chelonae Isolates by Core Genome Phylogenomic Analysis, Targeted Gene Comparison, and Anti-microbial Susceptibility Patterns: A Tale of Mistaken Identities.</title>
        <authorList>
            <person name="Fogelson S.B."/>
            <person name="Camus A.C."/>
            <person name="Lorenz W."/>
            <person name="Vasireddy R."/>
            <person name="Vasireddy S."/>
            <person name="Smith T."/>
            <person name="Brown-Elliott B.A."/>
            <person name="Wallace R.J.Jr."/>
            <person name="Hasan N.A."/>
            <person name="Reischl U."/>
            <person name="Sanchez S."/>
        </authorList>
    </citation>
    <scope>NUCLEOTIDE SEQUENCE [LARGE SCALE GENOMIC DNA]</scope>
    <source>
        <strain evidence="1 2">15518</strain>
    </source>
</reference>
<evidence type="ECO:0000313" key="2">
    <source>
        <dbReference type="Proteomes" id="UP000179441"/>
    </source>
</evidence>
<gene>
    <name evidence="1" type="ORF">BKG84_24900</name>
</gene>
<name>A0A1S1LTM7_MYCCH</name>
<sequence>MTLSYEAVRSAVLLAARQAQVEGVSVFDAAWATIDALCGDLPEAQRYEWIGRVFTDLHDGGFNQPRMN</sequence>
<protein>
    <submittedName>
        <fullName evidence="1">Uncharacterized protein</fullName>
    </submittedName>
</protein>
<organism evidence="1 2">
    <name type="scientific">Mycobacteroides chelonae</name>
    <name type="common">Mycobacterium chelonae</name>
    <dbReference type="NCBI Taxonomy" id="1774"/>
    <lineage>
        <taxon>Bacteria</taxon>
        <taxon>Bacillati</taxon>
        <taxon>Actinomycetota</taxon>
        <taxon>Actinomycetes</taxon>
        <taxon>Mycobacteriales</taxon>
        <taxon>Mycobacteriaceae</taxon>
        <taxon>Mycobacteroides</taxon>
    </lineage>
</organism>
<proteinExistence type="predicted"/>